<comment type="caution">
    <text evidence="2">The sequence shown here is derived from an EMBL/GenBank/DDBJ whole genome shotgun (WGS) entry which is preliminary data.</text>
</comment>
<dbReference type="EMBL" id="CAJVRL010000067">
    <property type="protein sequence ID" value="CAG8955871.1"/>
    <property type="molecule type" value="Genomic_DNA"/>
</dbReference>
<proteinExistence type="predicted"/>
<dbReference type="AlphaFoldDB" id="A0A9N9KXR3"/>
<feature type="compositionally biased region" description="Polar residues" evidence="1">
    <location>
        <begin position="23"/>
        <end position="33"/>
    </location>
</feature>
<protein>
    <submittedName>
        <fullName evidence="2">Uncharacterized protein</fullName>
    </submittedName>
</protein>
<accession>A0A9N9KXR3</accession>
<feature type="compositionally biased region" description="Basic and acidic residues" evidence="1">
    <location>
        <begin position="13"/>
        <end position="22"/>
    </location>
</feature>
<dbReference type="OrthoDB" id="10573618at2759"/>
<organism evidence="2 3">
    <name type="scientific">Hymenoscyphus fraxineus</name>
    <dbReference type="NCBI Taxonomy" id="746836"/>
    <lineage>
        <taxon>Eukaryota</taxon>
        <taxon>Fungi</taxon>
        <taxon>Dikarya</taxon>
        <taxon>Ascomycota</taxon>
        <taxon>Pezizomycotina</taxon>
        <taxon>Leotiomycetes</taxon>
        <taxon>Helotiales</taxon>
        <taxon>Helotiaceae</taxon>
        <taxon>Hymenoscyphus</taxon>
    </lineage>
</organism>
<gene>
    <name evidence="2" type="ORF">HYFRA_00008721</name>
</gene>
<name>A0A9N9KXR3_9HELO</name>
<keyword evidence="3" id="KW-1185">Reference proteome</keyword>
<sequence>MENPKGIIPEPLNVRKGDDSVRKTNQNPGTTNKASHKPPEKDPDPDPVKSPTSNPSRSAGRVSTNDVLSAIHRIFLVQGARRTT</sequence>
<feature type="compositionally biased region" description="Basic and acidic residues" evidence="1">
    <location>
        <begin position="37"/>
        <end position="47"/>
    </location>
</feature>
<dbReference type="Proteomes" id="UP000696280">
    <property type="component" value="Unassembled WGS sequence"/>
</dbReference>
<feature type="region of interest" description="Disordered" evidence="1">
    <location>
        <begin position="1"/>
        <end position="69"/>
    </location>
</feature>
<evidence type="ECO:0000313" key="2">
    <source>
        <dbReference type="EMBL" id="CAG8955871.1"/>
    </source>
</evidence>
<evidence type="ECO:0000256" key="1">
    <source>
        <dbReference type="SAM" id="MobiDB-lite"/>
    </source>
</evidence>
<feature type="compositionally biased region" description="Polar residues" evidence="1">
    <location>
        <begin position="52"/>
        <end position="67"/>
    </location>
</feature>
<reference evidence="2" key="1">
    <citation type="submission" date="2021-07" db="EMBL/GenBank/DDBJ databases">
        <authorList>
            <person name="Durling M."/>
        </authorList>
    </citation>
    <scope>NUCLEOTIDE SEQUENCE</scope>
</reference>
<evidence type="ECO:0000313" key="3">
    <source>
        <dbReference type="Proteomes" id="UP000696280"/>
    </source>
</evidence>